<evidence type="ECO:0000313" key="2">
    <source>
        <dbReference type="EMBL" id="GFO59230.1"/>
    </source>
</evidence>
<dbReference type="SUPFAM" id="SSF46955">
    <property type="entry name" value="Putative DNA-binding domain"/>
    <property type="match status" value="1"/>
</dbReference>
<keyword evidence="3" id="KW-1185">Reference proteome</keyword>
<dbReference type="InterPro" id="IPR041657">
    <property type="entry name" value="HTH_17"/>
</dbReference>
<gene>
    <name evidence="2" type="ORF">GMST_15550</name>
</gene>
<reference evidence="3" key="1">
    <citation type="submission" date="2020-06" db="EMBL/GenBank/DDBJ databases">
        <title>Draft genomic sequence of Geomonas sp. Red330.</title>
        <authorList>
            <person name="Itoh H."/>
            <person name="Zhenxing X."/>
            <person name="Ushijima N."/>
            <person name="Masuda Y."/>
            <person name="Shiratori Y."/>
            <person name="Senoo K."/>
        </authorList>
    </citation>
    <scope>NUCLEOTIDE SEQUENCE [LARGE SCALE GENOMIC DNA]</scope>
    <source>
        <strain evidence="3">Red330</strain>
    </source>
</reference>
<proteinExistence type="predicted"/>
<dbReference type="RefSeq" id="WP_183354061.1">
    <property type="nucleotide sequence ID" value="NZ_BLXX01000003.1"/>
</dbReference>
<dbReference type="AlphaFoldDB" id="A0A6V8MGW9"/>
<dbReference type="Pfam" id="PF12728">
    <property type="entry name" value="HTH_17"/>
    <property type="match status" value="1"/>
</dbReference>
<evidence type="ECO:0000259" key="1">
    <source>
        <dbReference type="Pfam" id="PF12728"/>
    </source>
</evidence>
<dbReference type="InterPro" id="IPR009061">
    <property type="entry name" value="DNA-bd_dom_put_sf"/>
</dbReference>
<protein>
    <recommendedName>
        <fullName evidence="1">Helix-turn-helix domain-containing protein</fullName>
    </recommendedName>
</protein>
<organism evidence="2 3">
    <name type="scientific">Geomonas silvestris</name>
    <dbReference type="NCBI Taxonomy" id="2740184"/>
    <lineage>
        <taxon>Bacteria</taxon>
        <taxon>Pseudomonadati</taxon>
        <taxon>Thermodesulfobacteriota</taxon>
        <taxon>Desulfuromonadia</taxon>
        <taxon>Geobacterales</taxon>
        <taxon>Geobacteraceae</taxon>
        <taxon>Geomonas</taxon>
    </lineage>
</organism>
<accession>A0A6V8MGW9</accession>
<dbReference type="Proteomes" id="UP000556026">
    <property type="component" value="Unassembled WGS sequence"/>
</dbReference>
<sequence>MKKIKYKTHSKYQYTRLLDQKEVAEMLGVSTKTLECWRWKKIGPEYIKIGRLARYMDSVIMAYIDELAGKEMTVSKQ</sequence>
<feature type="domain" description="Helix-turn-helix" evidence="1">
    <location>
        <begin position="17"/>
        <end position="66"/>
    </location>
</feature>
<comment type="caution">
    <text evidence="2">The sequence shown here is derived from an EMBL/GenBank/DDBJ whole genome shotgun (WGS) entry which is preliminary data.</text>
</comment>
<dbReference type="EMBL" id="BLXX01000003">
    <property type="protein sequence ID" value="GFO59230.1"/>
    <property type="molecule type" value="Genomic_DNA"/>
</dbReference>
<evidence type="ECO:0000313" key="3">
    <source>
        <dbReference type="Proteomes" id="UP000556026"/>
    </source>
</evidence>
<name>A0A6V8MGW9_9BACT</name>